<reference evidence="3" key="1">
    <citation type="journal article" date="2014" name="Nat. Genet.">
        <title>Genome of the human hookworm Necator americanus.</title>
        <authorList>
            <person name="Tang Y.T."/>
            <person name="Gao X."/>
            <person name="Rosa B.A."/>
            <person name="Abubucker S."/>
            <person name="Hallsworth-Pepin K."/>
            <person name="Martin J."/>
            <person name="Tyagi R."/>
            <person name="Heizer E."/>
            <person name="Zhang X."/>
            <person name="Bhonagiri-Palsikar V."/>
            <person name="Minx P."/>
            <person name="Warren W.C."/>
            <person name="Wang Q."/>
            <person name="Zhan B."/>
            <person name="Hotez P.J."/>
            <person name="Sternberg P.W."/>
            <person name="Dougall A."/>
            <person name="Gaze S.T."/>
            <person name="Mulvenna J."/>
            <person name="Sotillo J."/>
            <person name="Ranganathan S."/>
            <person name="Rabelo E.M."/>
            <person name="Wilson R.K."/>
            <person name="Felgner P.L."/>
            <person name="Bethony J."/>
            <person name="Hawdon J.M."/>
            <person name="Gasser R.B."/>
            <person name="Loukas A."/>
            <person name="Mitreva M."/>
        </authorList>
    </citation>
    <scope>NUCLEOTIDE SEQUENCE [LARGE SCALE GENOMIC DNA]</scope>
</reference>
<dbReference type="STRING" id="51031.W2T1X3"/>
<protein>
    <submittedName>
        <fullName evidence="2">Uncharacterized protein</fullName>
    </submittedName>
</protein>
<gene>
    <name evidence="2" type="ORF">NECAME_00642</name>
</gene>
<dbReference type="KEGG" id="nai:NECAME_00642"/>
<dbReference type="Proteomes" id="UP000053676">
    <property type="component" value="Unassembled WGS sequence"/>
</dbReference>
<proteinExistence type="predicted"/>
<dbReference type="AlphaFoldDB" id="W2T1X3"/>
<evidence type="ECO:0000313" key="2">
    <source>
        <dbReference type="EMBL" id="ETN75231.1"/>
    </source>
</evidence>
<dbReference type="OrthoDB" id="5832385at2759"/>
<sequence>MSTSVTKVRRTIPRILSSSKKNSQLSPVHANHVIKEEMDNSEWSIRQNYSPKKEETPHSPEQVNKELDEKIEQLPTSAEHKEAKLEEPKSGSSEALEIHVNKMVTVRKGPQLYVAPRTLRCAFSTNTSLEETDVTKSLTPNELLLALVNYFAPPMEVEETPPLLERELTSLDASYALSNDDIALENGLSYSSDLSAEAVSSIQPLAISPPPHHISPSSNEISPRRLTRTAHLSEIVT</sequence>
<feature type="non-terminal residue" evidence="2">
    <location>
        <position position="237"/>
    </location>
</feature>
<feature type="compositionally biased region" description="Polar residues" evidence="1">
    <location>
        <begin position="41"/>
        <end position="50"/>
    </location>
</feature>
<name>W2T1X3_NECAM</name>
<feature type="compositionally biased region" description="Basic and acidic residues" evidence="1">
    <location>
        <begin position="51"/>
        <end position="66"/>
    </location>
</feature>
<feature type="region of interest" description="Disordered" evidence="1">
    <location>
        <begin position="1"/>
        <end position="66"/>
    </location>
</feature>
<keyword evidence="3" id="KW-1185">Reference proteome</keyword>
<organism evidence="2 3">
    <name type="scientific">Necator americanus</name>
    <name type="common">Human hookworm</name>
    <dbReference type="NCBI Taxonomy" id="51031"/>
    <lineage>
        <taxon>Eukaryota</taxon>
        <taxon>Metazoa</taxon>
        <taxon>Ecdysozoa</taxon>
        <taxon>Nematoda</taxon>
        <taxon>Chromadorea</taxon>
        <taxon>Rhabditida</taxon>
        <taxon>Rhabditina</taxon>
        <taxon>Rhabditomorpha</taxon>
        <taxon>Strongyloidea</taxon>
        <taxon>Ancylostomatidae</taxon>
        <taxon>Bunostominae</taxon>
        <taxon>Necator</taxon>
    </lineage>
</organism>
<feature type="compositionally biased region" description="Polar residues" evidence="1">
    <location>
        <begin position="16"/>
        <end position="26"/>
    </location>
</feature>
<dbReference type="EMBL" id="KI660311">
    <property type="protein sequence ID" value="ETN75231.1"/>
    <property type="molecule type" value="Genomic_DNA"/>
</dbReference>
<accession>W2T1X3</accession>
<evidence type="ECO:0000256" key="1">
    <source>
        <dbReference type="SAM" id="MobiDB-lite"/>
    </source>
</evidence>
<evidence type="ECO:0000313" key="3">
    <source>
        <dbReference type="Proteomes" id="UP000053676"/>
    </source>
</evidence>